<evidence type="ECO:0000313" key="2">
    <source>
        <dbReference type="Proteomes" id="UP000193749"/>
    </source>
</evidence>
<evidence type="ECO:0000313" key="1">
    <source>
        <dbReference type="EMBL" id="ORM90082.1"/>
    </source>
</evidence>
<organism evidence="1 2">
    <name type="scientific">Pantoea cypripedii</name>
    <name type="common">Pectobacterium cypripedii</name>
    <name type="synonym">Erwinia cypripedii</name>
    <dbReference type="NCBI Taxonomy" id="55209"/>
    <lineage>
        <taxon>Bacteria</taxon>
        <taxon>Pseudomonadati</taxon>
        <taxon>Pseudomonadota</taxon>
        <taxon>Gammaproteobacteria</taxon>
        <taxon>Enterobacterales</taxon>
        <taxon>Erwiniaceae</taxon>
        <taxon>Pantoea</taxon>
    </lineage>
</organism>
<dbReference type="OrthoDB" id="6684064at2"/>
<keyword evidence="2" id="KW-1185">Reference proteome</keyword>
<dbReference type="EMBL" id="MLJI01000002">
    <property type="protein sequence ID" value="ORM90082.1"/>
    <property type="molecule type" value="Genomic_DNA"/>
</dbReference>
<protein>
    <submittedName>
        <fullName evidence="1">Uncharacterized protein</fullName>
    </submittedName>
</protein>
<sequence>MTHPAELSAQPVVRDRWGGWTHPDFFTPADNREYPLPGEFEAWLAAHHLTSATTWMDNDVPEHMSVRFGKTGDCSDWQPSRPAGEGWFMGSIHDTEDGAVCIWLRRREEGGTA</sequence>
<accession>A0A1X1EMP3</accession>
<dbReference type="Proteomes" id="UP000193749">
    <property type="component" value="Unassembled WGS sequence"/>
</dbReference>
<dbReference type="RefSeq" id="WP_084879805.1">
    <property type="nucleotide sequence ID" value="NZ_JAGGMY010000007.1"/>
</dbReference>
<proteinExistence type="predicted"/>
<gene>
    <name evidence="1" type="ORF">HA50_26280</name>
</gene>
<reference evidence="1 2" key="1">
    <citation type="journal article" date="2017" name="Antonie Van Leeuwenhoek">
        <title>Phylogenomic resolution of the bacterial genus Pantoea and its relationship with Erwinia and Tatumella.</title>
        <authorList>
            <person name="Palmer M."/>
            <person name="Steenkamp E.T."/>
            <person name="Coetzee M.P."/>
            <person name="Chan W.Y."/>
            <person name="van Zyl E."/>
            <person name="De Maayer P."/>
            <person name="Coutinho T.A."/>
            <person name="Blom J."/>
            <person name="Smits T.H."/>
            <person name="Duffy B."/>
            <person name="Venter S.N."/>
        </authorList>
    </citation>
    <scope>NUCLEOTIDE SEQUENCE [LARGE SCALE GENOMIC DNA]</scope>
    <source>
        <strain evidence="1 2">LMG 2657</strain>
    </source>
</reference>
<name>A0A1X1EMP3_PANCY</name>
<dbReference type="STRING" id="55209.HA50_26280"/>
<dbReference type="AlphaFoldDB" id="A0A1X1EMP3"/>
<comment type="caution">
    <text evidence="1">The sequence shown here is derived from an EMBL/GenBank/DDBJ whole genome shotgun (WGS) entry which is preliminary data.</text>
</comment>